<evidence type="ECO:0000313" key="2">
    <source>
        <dbReference type="EMBL" id="QJA86015.1"/>
    </source>
</evidence>
<gene>
    <name evidence="1" type="ORF">MM415A02089_0003</name>
    <name evidence="2" type="ORF">MM415B02148_0001</name>
</gene>
<dbReference type="EMBL" id="MT142610">
    <property type="protein sequence ID" value="QJA86015.1"/>
    <property type="molecule type" value="Genomic_DNA"/>
</dbReference>
<accession>A0A6M3KXJ3</accession>
<dbReference type="EMBL" id="MT142078">
    <property type="protein sequence ID" value="QJA74154.1"/>
    <property type="molecule type" value="Genomic_DNA"/>
</dbReference>
<dbReference type="AlphaFoldDB" id="A0A6M3KXJ3"/>
<evidence type="ECO:0000313" key="1">
    <source>
        <dbReference type="EMBL" id="QJA74154.1"/>
    </source>
</evidence>
<protein>
    <submittedName>
        <fullName evidence="2">Uncharacterized protein</fullName>
    </submittedName>
</protein>
<name>A0A6M3KXJ3_9ZZZZ</name>
<proteinExistence type="predicted"/>
<sequence length="42" mass="4518">MSDRQVPFDEEAVCDVCGAKGAYDCMGDCLCPACAEKNIETE</sequence>
<reference evidence="2" key="1">
    <citation type="submission" date="2020-03" db="EMBL/GenBank/DDBJ databases">
        <title>The deep terrestrial virosphere.</title>
        <authorList>
            <person name="Holmfeldt K."/>
            <person name="Nilsson E."/>
            <person name="Simone D."/>
            <person name="Lopez-Fernandez M."/>
            <person name="Wu X."/>
            <person name="de Brujin I."/>
            <person name="Lundin D."/>
            <person name="Andersson A."/>
            <person name="Bertilsson S."/>
            <person name="Dopson M."/>
        </authorList>
    </citation>
    <scope>NUCLEOTIDE SEQUENCE</scope>
    <source>
        <strain evidence="1">MM415A02089</strain>
        <strain evidence="2">MM415B02148</strain>
    </source>
</reference>
<organism evidence="2">
    <name type="scientific">viral metagenome</name>
    <dbReference type="NCBI Taxonomy" id="1070528"/>
    <lineage>
        <taxon>unclassified sequences</taxon>
        <taxon>metagenomes</taxon>
        <taxon>organismal metagenomes</taxon>
    </lineage>
</organism>